<name>A0A2I1BTR8_ASPN1</name>
<evidence type="ECO:0000256" key="9">
    <source>
        <dbReference type="SAM" id="MobiDB-lite"/>
    </source>
</evidence>
<dbReference type="GO" id="GO:0015031">
    <property type="term" value="P:protein transport"/>
    <property type="evidence" value="ECO:0007669"/>
    <property type="project" value="UniProtKB-KW"/>
</dbReference>
<feature type="region of interest" description="Disordered" evidence="9">
    <location>
        <begin position="1"/>
        <end position="44"/>
    </location>
</feature>
<feature type="transmembrane region" description="Helical" evidence="10">
    <location>
        <begin position="534"/>
        <end position="554"/>
    </location>
</feature>
<evidence type="ECO:0000313" key="11">
    <source>
        <dbReference type="EMBL" id="PKX88807.1"/>
    </source>
</evidence>
<feature type="transmembrane region" description="Helical" evidence="10">
    <location>
        <begin position="677"/>
        <end position="695"/>
    </location>
</feature>
<dbReference type="Pfam" id="PF03169">
    <property type="entry name" value="OPT"/>
    <property type="match status" value="1"/>
</dbReference>
<feature type="transmembrane region" description="Helical" evidence="10">
    <location>
        <begin position="443"/>
        <end position="468"/>
    </location>
</feature>
<comment type="caution">
    <text evidence="11">The sequence shown here is derived from an EMBL/GenBank/DDBJ whole genome shotgun (WGS) entry which is preliminary data.</text>
</comment>
<feature type="compositionally biased region" description="Polar residues" evidence="9">
    <location>
        <begin position="17"/>
        <end position="31"/>
    </location>
</feature>
<dbReference type="NCBIfam" id="TIGR00727">
    <property type="entry name" value="ISP4_OPT"/>
    <property type="match status" value="1"/>
</dbReference>
<keyword evidence="5" id="KW-0571">Peptide transport</keyword>
<sequence>MDKTDTEIAPSKETGDISETSASDLNSQPLSENEKSPSHNEEKENLLQQLRETIAHHELDPNFPVDFFDRVAPTSDRETAITDVSALQNAHDQLFGDSPYQEVKAIVDNTDDPELPVNTIRAWILGITFAVLGTGIDQFFSLRQPGITISACLAQVLSYPIGVFMAKTLPAKHVDIFGRRISLNPGPFNQKEHMLVTVMANVAYGGMGNAGAVALILQALKLDIFYGVKDLANSAEFQILLALSINLTGFGCAGILRRFLVYPPAMLWPVNLAQIALNRALRDSGSTESANGWQISRYRFFLYCSLGMFVYFWFPNYIFEALSFFNWPTWISPMNVTLAIICGSIGGMGLNPWPTFDWNILSYFGDPVVTPWFSLANRAFGTFAAGFLIIVPIYFTNIWGSAHWPINSNRVFDGTGDVYNVSRVLDSDFTLNTRGYEAYGPPYMSAALSIVYSAHFAICPAVLVYVALHHRFDITNGISAAFKRKVPSAFYDDIHSRLMRAYKEVPEWWYLATLALSYAMGCIACRVYDTGLPIWGLVVALGISLVLQLPLGILKAVTNTELSDNVVAEFIAGYVIPNQPIANMIFKAYSSVTCLQALYENPSRTMFTAQIGATIIASFVTLGANAWQMANIPDVCTKDQPSRFTCPGTHTFFSASIIWGLIGPKRMFNNGSMYQPLEYGFLIGALLPIPFYFLAKRYSKSWLRYINIPVILSGGLMWAPYNFSYVWPAVVVGFIVNYYIKRRYAAGGKHMPTG</sequence>
<evidence type="ECO:0000256" key="5">
    <source>
        <dbReference type="ARBA" id="ARBA00022856"/>
    </source>
</evidence>
<feature type="compositionally biased region" description="Basic and acidic residues" evidence="9">
    <location>
        <begin position="32"/>
        <end position="44"/>
    </location>
</feature>
<dbReference type="RefSeq" id="XP_024677402.1">
    <property type="nucleotide sequence ID" value="XM_024825323.1"/>
</dbReference>
<feature type="transmembrane region" description="Helical" evidence="10">
    <location>
        <begin position="644"/>
        <end position="662"/>
    </location>
</feature>
<evidence type="ECO:0000256" key="10">
    <source>
        <dbReference type="SAM" id="Phobius"/>
    </source>
</evidence>
<dbReference type="EMBL" id="MSZS01000012">
    <property type="protein sequence ID" value="PKX88807.1"/>
    <property type="molecule type" value="Genomic_DNA"/>
</dbReference>
<dbReference type="NCBIfam" id="TIGR00728">
    <property type="entry name" value="OPT_sfam"/>
    <property type="match status" value="1"/>
</dbReference>
<dbReference type="InterPro" id="IPR004813">
    <property type="entry name" value="OPT"/>
</dbReference>
<reference evidence="12" key="1">
    <citation type="journal article" date="2018" name="Proc. Natl. Acad. Sci. U.S.A.">
        <title>Linking secondary metabolites to gene clusters through genome sequencing of six diverse Aspergillus species.</title>
        <authorList>
            <person name="Kaerboelling I."/>
            <person name="Vesth T.C."/>
            <person name="Frisvad J.C."/>
            <person name="Nybo J.L."/>
            <person name="Theobald S."/>
            <person name="Kuo A."/>
            <person name="Bowyer P."/>
            <person name="Matsuda Y."/>
            <person name="Mondo S."/>
            <person name="Lyhne E.K."/>
            <person name="Kogle M.E."/>
            <person name="Clum A."/>
            <person name="Lipzen A."/>
            <person name="Salamov A."/>
            <person name="Ngan C.Y."/>
            <person name="Daum C."/>
            <person name="Chiniquy J."/>
            <person name="Barry K."/>
            <person name="LaButti K."/>
            <person name="Haridas S."/>
            <person name="Simmons B.A."/>
            <person name="Magnuson J.K."/>
            <person name="Mortensen U.H."/>
            <person name="Larsen T.O."/>
            <person name="Grigoriev I.V."/>
            <person name="Baker S.E."/>
            <person name="Andersen M.R."/>
        </authorList>
    </citation>
    <scope>NUCLEOTIDE SEQUENCE [LARGE SCALE GENOMIC DNA]</scope>
    <source>
        <strain evidence="12">IBT 16806</strain>
    </source>
</reference>
<dbReference type="PANTHER" id="PTHR22601">
    <property type="entry name" value="ISP4 LIKE PROTEIN"/>
    <property type="match status" value="1"/>
</dbReference>
<evidence type="ECO:0000256" key="8">
    <source>
        <dbReference type="ARBA" id="ARBA00023136"/>
    </source>
</evidence>
<evidence type="ECO:0000256" key="3">
    <source>
        <dbReference type="ARBA" id="ARBA00022448"/>
    </source>
</evidence>
<keyword evidence="6" id="KW-0653">Protein transport</keyword>
<feature type="transmembrane region" description="Helical" evidence="10">
    <location>
        <begin position="330"/>
        <end position="351"/>
    </location>
</feature>
<dbReference type="InterPro" id="IPR004648">
    <property type="entry name" value="Oligpept_transpt"/>
</dbReference>
<protein>
    <submittedName>
        <fullName evidence="11">OPT superfamily oligopeptide transporter</fullName>
    </submittedName>
</protein>
<keyword evidence="3" id="KW-0813">Transport</keyword>
<keyword evidence="8 10" id="KW-0472">Membrane</keyword>
<evidence type="ECO:0000256" key="4">
    <source>
        <dbReference type="ARBA" id="ARBA00022692"/>
    </source>
</evidence>
<gene>
    <name evidence="11" type="ORF">P174DRAFT_425822</name>
</gene>
<evidence type="ECO:0000256" key="6">
    <source>
        <dbReference type="ARBA" id="ARBA00022927"/>
    </source>
</evidence>
<comment type="similarity">
    <text evidence="2">Belongs to the oligopeptide OPT transporter family.</text>
</comment>
<accession>A0A2I1BTR8</accession>
<feature type="transmembrane region" description="Helical" evidence="10">
    <location>
        <begin position="725"/>
        <end position="740"/>
    </location>
</feature>
<comment type="subcellular location">
    <subcellularLocation>
        <location evidence="1">Membrane</location>
        <topology evidence="1">Multi-pass membrane protein</topology>
    </subcellularLocation>
</comment>
<feature type="transmembrane region" description="Helical" evidence="10">
    <location>
        <begin position="372"/>
        <end position="395"/>
    </location>
</feature>
<dbReference type="Proteomes" id="UP000234474">
    <property type="component" value="Unassembled WGS sequence"/>
</dbReference>
<evidence type="ECO:0000313" key="12">
    <source>
        <dbReference type="Proteomes" id="UP000234474"/>
    </source>
</evidence>
<dbReference type="GeneID" id="36532648"/>
<evidence type="ECO:0000256" key="2">
    <source>
        <dbReference type="ARBA" id="ARBA00008807"/>
    </source>
</evidence>
<dbReference type="OMA" id="DTGMPIW"/>
<dbReference type="AlphaFoldDB" id="A0A2I1BTR8"/>
<keyword evidence="4 10" id="KW-0812">Transmembrane</keyword>
<feature type="transmembrane region" description="Helical" evidence="10">
    <location>
        <begin position="194"/>
        <end position="217"/>
    </location>
</feature>
<feature type="transmembrane region" description="Helical" evidence="10">
    <location>
        <begin position="508"/>
        <end position="528"/>
    </location>
</feature>
<dbReference type="VEuPathDB" id="FungiDB:P174DRAFT_425822"/>
<evidence type="ECO:0000256" key="1">
    <source>
        <dbReference type="ARBA" id="ARBA00004141"/>
    </source>
</evidence>
<evidence type="ECO:0000256" key="7">
    <source>
        <dbReference type="ARBA" id="ARBA00022989"/>
    </source>
</evidence>
<feature type="transmembrane region" description="Helical" evidence="10">
    <location>
        <begin position="566"/>
        <end position="586"/>
    </location>
</feature>
<proteinExistence type="inferred from homology"/>
<keyword evidence="7 10" id="KW-1133">Transmembrane helix</keyword>
<dbReference type="OrthoDB" id="9986677at2759"/>
<feature type="transmembrane region" description="Helical" evidence="10">
    <location>
        <begin position="300"/>
        <end position="318"/>
    </location>
</feature>
<organism evidence="11 12">
    <name type="scientific">Aspergillus novofumigatus (strain IBT 16806)</name>
    <dbReference type="NCBI Taxonomy" id="1392255"/>
    <lineage>
        <taxon>Eukaryota</taxon>
        <taxon>Fungi</taxon>
        <taxon>Dikarya</taxon>
        <taxon>Ascomycota</taxon>
        <taxon>Pezizomycotina</taxon>
        <taxon>Eurotiomycetes</taxon>
        <taxon>Eurotiomycetidae</taxon>
        <taxon>Eurotiales</taxon>
        <taxon>Aspergillaceae</taxon>
        <taxon>Aspergillus</taxon>
        <taxon>Aspergillus subgen. Fumigati</taxon>
    </lineage>
</organism>
<dbReference type="GO" id="GO:0035673">
    <property type="term" value="F:oligopeptide transmembrane transporter activity"/>
    <property type="evidence" value="ECO:0007669"/>
    <property type="project" value="InterPro"/>
</dbReference>
<dbReference type="GO" id="GO:0016020">
    <property type="term" value="C:membrane"/>
    <property type="evidence" value="ECO:0007669"/>
    <property type="project" value="UniProtKB-SubCell"/>
</dbReference>
<feature type="transmembrane region" description="Helical" evidence="10">
    <location>
        <begin position="606"/>
        <end position="624"/>
    </location>
</feature>
<feature type="transmembrane region" description="Helical" evidence="10">
    <location>
        <begin position="702"/>
        <end position="719"/>
    </location>
</feature>
<keyword evidence="12" id="KW-1185">Reference proteome</keyword>
<feature type="transmembrane region" description="Helical" evidence="10">
    <location>
        <begin position="237"/>
        <end position="256"/>
    </location>
</feature>